<dbReference type="EMBL" id="LK996017">
    <property type="protein sequence ID" value="CDX04962.1"/>
    <property type="molecule type" value="Genomic_DNA"/>
</dbReference>
<dbReference type="PATRIC" id="fig|49338.4.peg.5461"/>
<dbReference type="InterPro" id="IPR015655">
    <property type="entry name" value="PP2C"/>
</dbReference>
<name>A0A098B9C1_DESHA</name>
<dbReference type="PROSITE" id="PS51746">
    <property type="entry name" value="PPM_2"/>
    <property type="match status" value="1"/>
</dbReference>
<dbReference type="Gene3D" id="3.60.40.10">
    <property type="entry name" value="PPM-type phosphatase domain"/>
    <property type="match status" value="1"/>
</dbReference>
<dbReference type="Pfam" id="PF13672">
    <property type="entry name" value="PP2C_2"/>
    <property type="match status" value="1"/>
</dbReference>
<dbReference type="InterPro" id="IPR036457">
    <property type="entry name" value="PPM-type-like_dom_sf"/>
</dbReference>
<dbReference type="PANTHER" id="PTHR13832:SF860">
    <property type="entry name" value="PROTEIN PHOSPHATASE PHPP"/>
    <property type="match status" value="1"/>
</dbReference>
<gene>
    <name evidence="2" type="ORF">DPCES_5076</name>
</gene>
<dbReference type="AlphaFoldDB" id="A0A098B9C1"/>
<dbReference type="SMART" id="SM00331">
    <property type="entry name" value="PP2C_SIG"/>
    <property type="match status" value="1"/>
</dbReference>
<dbReference type="SUPFAM" id="SSF81606">
    <property type="entry name" value="PP2C-like"/>
    <property type="match status" value="1"/>
</dbReference>
<accession>A0A098B9C1</accession>
<evidence type="ECO:0000313" key="2">
    <source>
        <dbReference type="EMBL" id="CDX04962.1"/>
    </source>
</evidence>
<proteinExistence type="predicted"/>
<organism evidence="2">
    <name type="scientific">Desulfitobacterium hafniense</name>
    <name type="common">Desulfitobacterium frappieri</name>
    <dbReference type="NCBI Taxonomy" id="49338"/>
    <lineage>
        <taxon>Bacteria</taxon>
        <taxon>Bacillati</taxon>
        <taxon>Bacillota</taxon>
        <taxon>Clostridia</taxon>
        <taxon>Eubacteriales</taxon>
        <taxon>Desulfitobacteriaceae</taxon>
        <taxon>Desulfitobacterium</taxon>
    </lineage>
</organism>
<dbReference type="GO" id="GO:0004722">
    <property type="term" value="F:protein serine/threonine phosphatase activity"/>
    <property type="evidence" value="ECO:0007669"/>
    <property type="project" value="UniProtKB-EC"/>
</dbReference>
<dbReference type="SMART" id="SM00332">
    <property type="entry name" value="PP2Cc"/>
    <property type="match status" value="1"/>
</dbReference>
<dbReference type="PANTHER" id="PTHR13832">
    <property type="entry name" value="PROTEIN PHOSPHATASE 2C"/>
    <property type="match status" value="1"/>
</dbReference>
<dbReference type="EC" id="3.1.3.16" evidence="2"/>
<keyword evidence="2" id="KW-0378">Hydrolase</keyword>
<evidence type="ECO:0000259" key="1">
    <source>
        <dbReference type="PROSITE" id="PS51746"/>
    </source>
</evidence>
<dbReference type="InterPro" id="IPR001932">
    <property type="entry name" value="PPM-type_phosphatase-like_dom"/>
</dbReference>
<dbReference type="CDD" id="cd00143">
    <property type="entry name" value="PP2Cc"/>
    <property type="match status" value="1"/>
</dbReference>
<reference evidence="2" key="1">
    <citation type="submission" date="2014-07" db="EMBL/GenBank/DDBJ databases">
        <authorList>
            <person name="Hornung V.Bastian."/>
        </authorList>
    </citation>
    <scope>NUCLEOTIDE SEQUENCE</scope>
    <source>
        <strain evidence="2">PCE-S</strain>
    </source>
</reference>
<feature type="domain" description="PPM-type phosphatase" evidence="1">
    <location>
        <begin position="3"/>
        <end position="255"/>
    </location>
</feature>
<sequence length="272" mass="29568">MIEYSARSHIGMVRENNEDNLYVDGIILPLHTRERPFTIDGSTSSPAVFAVCDGMGGEDDGEIASRLAVQKLLNFNERIKSAGSEQLEEAIQSYVNKANEAIHAETSGTNKRTGTTLALAVVSEHGIYCFNMGDSRIYALQKGAFRKITNDHTLVAEQTRNSSLTPNQVMSRKAGHKLTRCIGIGDILTVESYPPIIGTCRFLICSDGLTDMVDTAEIENILCASKRTADAANSLLTSALNKGGKDNVTVIIADFKNSKVSFFRSLSKKLKG</sequence>
<protein>
    <submittedName>
        <fullName evidence="2">Protein phosphatase</fullName>
        <ecNumber evidence="2">3.1.3.16</ecNumber>
    </submittedName>
</protein>